<proteinExistence type="predicted"/>
<evidence type="ECO:0008006" key="7">
    <source>
        <dbReference type="Google" id="ProtNLM"/>
    </source>
</evidence>
<dbReference type="InterPro" id="IPR046947">
    <property type="entry name" value="LytR-like"/>
</dbReference>
<dbReference type="GO" id="GO:0000156">
    <property type="term" value="F:phosphorelay response regulator activity"/>
    <property type="evidence" value="ECO:0007669"/>
    <property type="project" value="InterPro"/>
</dbReference>
<dbReference type="SUPFAM" id="SSF52172">
    <property type="entry name" value="CheY-like"/>
    <property type="match status" value="1"/>
</dbReference>
<evidence type="ECO:0000313" key="6">
    <source>
        <dbReference type="Proteomes" id="UP000076486"/>
    </source>
</evidence>
<dbReference type="InterPro" id="IPR001789">
    <property type="entry name" value="Sig_transdc_resp-reg_receiver"/>
</dbReference>
<dbReference type="PROSITE" id="PS50930">
    <property type="entry name" value="HTH_LYTTR"/>
    <property type="match status" value="1"/>
</dbReference>
<gene>
    <name evidence="5" type="ORF">N473_03940</name>
</gene>
<dbReference type="PROSITE" id="PS50110">
    <property type="entry name" value="RESPONSE_REGULATORY"/>
    <property type="match status" value="1"/>
</dbReference>
<dbReference type="RefSeq" id="WP_063369772.1">
    <property type="nucleotide sequence ID" value="NZ_AUYC01000062.1"/>
</dbReference>
<dbReference type="InterPro" id="IPR007492">
    <property type="entry name" value="LytTR_DNA-bd_dom"/>
</dbReference>
<feature type="domain" description="HTH LytTR-type" evidence="4">
    <location>
        <begin position="130"/>
        <end position="234"/>
    </location>
</feature>
<dbReference type="Gene3D" id="3.40.50.2300">
    <property type="match status" value="1"/>
</dbReference>
<evidence type="ECO:0000256" key="2">
    <source>
        <dbReference type="PROSITE-ProRule" id="PRU00169"/>
    </source>
</evidence>
<dbReference type="SMART" id="SM00850">
    <property type="entry name" value="LytTR"/>
    <property type="match status" value="1"/>
</dbReference>
<protein>
    <recommendedName>
        <fullName evidence="7">DNA-binding response regulator</fullName>
    </recommendedName>
</protein>
<dbReference type="Pfam" id="PF04397">
    <property type="entry name" value="LytTR"/>
    <property type="match status" value="1"/>
</dbReference>
<dbReference type="SMART" id="SM00448">
    <property type="entry name" value="REC"/>
    <property type="match status" value="1"/>
</dbReference>
<feature type="modified residue" description="4-aspartylphosphate" evidence="2">
    <location>
        <position position="54"/>
    </location>
</feature>
<dbReference type="GO" id="GO:0003677">
    <property type="term" value="F:DNA binding"/>
    <property type="evidence" value="ECO:0007669"/>
    <property type="project" value="InterPro"/>
</dbReference>
<dbReference type="InterPro" id="IPR011006">
    <property type="entry name" value="CheY-like_superfamily"/>
</dbReference>
<accession>A0A161XZF7</accession>
<dbReference type="PANTHER" id="PTHR37299">
    <property type="entry name" value="TRANSCRIPTIONAL REGULATOR-RELATED"/>
    <property type="match status" value="1"/>
</dbReference>
<name>A0A161XZF7_9GAMM</name>
<keyword evidence="2" id="KW-0597">Phosphoprotein</keyword>
<dbReference type="Gene3D" id="2.40.50.1020">
    <property type="entry name" value="LytTr DNA-binding domain"/>
    <property type="match status" value="1"/>
</dbReference>
<dbReference type="AlphaFoldDB" id="A0A161XZF7"/>
<evidence type="ECO:0000313" key="5">
    <source>
        <dbReference type="EMBL" id="KZN59321.1"/>
    </source>
</evidence>
<sequence length="234" mass="26108">MLKVAIIEDEQPALDKLTSQLGELKLCTLVYTNSRPVASLTELQDLELDVVFVDINLPQINGVAFAKRLIQNGYSGQLIFTTAYSEFAVDAFDMGATDYLLKPYDTERLALALNRVNQKVVGQQQITQTLTGKFAGKVSMIEVNHIEAIKLEHSQAIAYTPSQSYPLDFALNDLMHMLPSQFVRVHRDSIVNMHQIGTLERWVTGGYLITLQKSGIQVISSRNGAKLLKKILNL</sequence>
<evidence type="ECO:0000256" key="1">
    <source>
        <dbReference type="ARBA" id="ARBA00023012"/>
    </source>
</evidence>
<organism evidence="5 6">
    <name type="scientific">Pseudoalteromonas luteoviolacea CPMOR-1</name>
    <dbReference type="NCBI Taxonomy" id="1365248"/>
    <lineage>
        <taxon>Bacteria</taxon>
        <taxon>Pseudomonadati</taxon>
        <taxon>Pseudomonadota</taxon>
        <taxon>Gammaproteobacteria</taxon>
        <taxon>Alteromonadales</taxon>
        <taxon>Pseudoalteromonadaceae</taxon>
        <taxon>Pseudoalteromonas</taxon>
    </lineage>
</organism>
<dbReference type="EMBL" id="AUYC01000062">
    <property type="protein sequence ID" value="KZN59321.1"/>
    <property type="molecule type" value="Genomic_DNA"/>
</dbReference>
<dbReference type="Pfam" id="PF00072">
    <property type="entry name" value="Response_reg"/>
    <property type="match status" value="1"/>
</dbReference>
<keyword evidence="1" id="KW-0902">Two-component regulatory system</keyword>
<dbReference type="Proteomes" id="UP000076486">
    <property type="component" value="Unassembled WGS sequence"/>
</dbReference>
<comment type="caution">
    <text evidence="5">The sequence shown here is derived from an EMBL/GenBank/DDBJ whole genome shotgun (WGS) entry which is preliminary data.</text>
</comment>
<dbReference type="PATRIC" id="fig|1365248.3.peg.4648"/>
<dbReference type="PANTHER" id="PTHR37299:SF1">
    <property type="entry name" value="STAGE 0 SPORULATION PROTEIN A HOMOLOG"/>
    <property type="match status" value="1"/>
</dbReference>
<evidence type="ECO:0000259" key="4">
    <source>
        <dbReference type="PROSITE" id="PS50930"/>
    </source>
</evidence>
<reference evidence="5 6" key="1">
    <citation type="submission" date="2013-07" db="EMBL/GenBank/DDBJ databases">
        <title>Comparative Genomic and Metabolomic Analysis of Twelve Strains of Pseudoalteromonas luteoviolacea.</title>
        <authorList>
            <person name="Vynne N.G."/>
            <person name="Mansson M."/>
            <person name="Gram L."/>
        </authorList>
    </citation>
    <scope>NUCLEOTIDE SEQUENCE [LARGE SCALE GENOMIC DNA]</scope>
    <source>
        <strain evidence="5 6">CPMOR-1</strain>
    </source>
</reference>
<feature type="domain" description="Response regulatory" evidence="3">
    <location>
        <begin position="3"/>
        <end position="117"/>
    </location>
</feature>
<evidence type="ECO:0000259" key="3">
    <source>
        <dbReference type="PROSITE" id="PS50110"/>
    </source>
</evidence>